<evidence type="ECO:0000313" key="4">
    <source>
        <dbReference type="EMBL" id="UOP05675.2"/>
    </source>
</evidence>
<dbReference type="InterPro" id="IPR011250">
    <property type="entry name" value="OMP/PagP_B-barrel"/>
</dbReference>
<feature type="region of interest" description="Disordered" evidence="2">
    <location>
        <begin position="634"/>
        <end position="675"/>
    </location>
</feature>
<dbReference type="GO" id="GO:0009279">
    <property type="term" value="C:cell outer membrane"/>
    <property type="evidence" value="ECO:0007669"/>
    <property type="project" value="UniProtKB-SubCell"/>
</dbReference>
<dbReference type="AlphaFoldDB" id="A0A8T9MXS0"/>
<name>A0A8T9MXS0_9NEIS</name>
<comment type="subcellular location">
    <subcellularLocation>
        <location evidence="1">Cell outer membrane</location>
    </subcellularLocation>
</comment>
<protein>
    <submittedName>
        <fullName evidence="4">Transferrin-binding protein-like solute binding protein</fullName>
    </submittedName>
</protein>
<evidence type="ECO:0000259" key="3">
    <source>
        <dbReference type="Pfam" id="PF01298"/>
    </source>
</evidence>
<dbReference type="Proteomes" id="UP000831534">
    <property type="component" value="Chromosome"/>
</dbReference>
<accession>A0A8T9MXS0</accession>
<dbReference type="PROSITE" id="PS51257">
    <property type="entry name" value="PROKAR_LIPOPROTEIN"/>
    <property type="match status" value="1"/>
</dbReference>
<proteinExistence type="predicted"/>
<feature type="region of interest" description="Disordered" evidence="2">
    <location>
        <begin position="28"/>
        <end position="51"/>
    </location>
</feature>
<dbReference type="SUPFAM" id="SSF56925">
    <property type="entry name" value="OMPA-like"/>
    <property type="match status" value="1"/>
</dbReference>
<gene>
    <name evidence="4" type="ORF">LVJ77_07870</name>
</gene>
<evidence type="ECO:0000256" key="1">
    <source>
        <dbReference type="ARBA" id="ARBA00004442"/>
    </source>
</evidence>
<dbReference type="Gene3D" id="2.40.160.90">
    <property type="match status" value="1"/>
</dbReference>
<dbReference type="RefSeq" id="WP_027009834.1">
    <property type="nucleotide sequence ID" value="NZ_CP091521.1"/>
</dbReference>
<evidence type="ECO:0000256" key="2">
    <source>
        <dbReference type="SAM" id="MobiDB-lite"/>
    </source>
</evidence>
<evidence type="ECO:0000313" key="5">
    <source>
        <dbReference type="Proteomes" id="UP000831534"/>
    </source>
</evidence>
<dbReference type="InterPro" id="IPR001677">
    <property type="entry name" value="TbpB_B_D"/>
</dbReference>
<reference evidence="4" key="2">
    <citation type="submission" date="2024-09" db="EMBL/GenBank/DDBJ databases">
        <authorList>
            <person name="Veyrier F.J."/>
        </authorList>
    </citation>
    <scope>NUCLEOTIDE SEQUENCE</scope>
    <source>
        <strain evidence="4">17694</strain>
    </source>
</reference>
<dbReference type="EMBL" id="CP091521">
    <property type="protein sequence ID" value="UOP05675.2"/>
    <property type="molecule type" value="Genomic_DNA"/>
</dbReference>
<feature type="compositionally biased region" description="Low complexity" evidence="2">
    <location>
        <begin position="39"/>
        <end position="50"/>
    </location>
</feature>
<organism evidence="4 5">
    <name type="scientific">Conchiformibius kuhniae</name>
    <dbReference type="NCBI Taxonomy" id="211502"/>
    <lineage>
        <taxon>Bacteria</taxon>
        <taxon>Pseudomonadati</taxon>
        <taxon>Pseudomonadota</taxon>
        <taxon>Betaproteobacteria</taxon>
        <taxon>Neisseriales</taxon>
        <taxon>Neisseriaceae</taxon>
        <taxon>Conchiformibius</taxon>
    </lineage>
</organism>
<keyword evidence="5" id="KW-1185">Reference proteome</keyword>
<feature type="domain" description="Transferrin-binding protein B C-lobe/N-lobe beta-barrel" evidence="3">
    <location>
        <begin position="485"/>
        <end position="630"/>
    </location>
</feature>
<reference evidence="4" key="1">
    <citation type="journal article" date="2022" name="Res Sq">
        <title>Evolution of multicellular longitudinally dividing oral cavity symbionts (Neisseriaceae).</title>
        <authorList>
            <person name="Nyongesa S."/>
            <person name="Weber P."/>
            <person name="Bernet E."/>
            <person name="Pullido F."/>
            <person name="Nieckarz M."/>
            <person name="Delaby M."/>
            <person name="Nieves C."/>
            <person name="Viehboeck T."/>
            <person name="Krause N."/>
            <person name="Rivera-Millot A."/>
            <person name="Nakamura A."/>
            <person name="Vischer N."/>
            <person name="VanNieuwenhze M."/>
            <person name="Brun Y."/>
            <person name="Cava F."/>
            <person name="Bulgheresi S."/>
            <person name="Veyrier F."/>
        </authorList>
    </citation>
    <scope>NUCLEOTIDE SEQUENCE</scope>
    <source>
        <strain evidence="4">17694</strain>
    </source>
</reference>
<sequence>MKIPNFVKVGGTTIAALILSACGSSGGDDSPSVKSSANTTPTTPVVPAPTAKEDQSVKAFNAAKAAEQAQESAIAANADAAKKEDLASAKDALKQIQAAQAAANSAAQAAAAAAAKAKAENAENAGVAADYAKRAADAVKALDIIAAGTQELVAKRMKQDDANKSIAVTSTPSNKGSSHVGYHHTQKVQSDLILDGKAKPANNESNTAVVMPEQNIHPERDTFVAANTKVGDTKYSLYLQDMDLRKADKVGEITDDMRTNHKVTVNEALLELVANNRNAPSFATRTKVEEELVLETKTTEKGLPATPDFKAEALVYTENSPFYIDINSGLKQNTPVIRLNPESRDIIEVVPFATVALTRDGTSLEVYGANTTFTKVGPDGSPEVHKANKGTGAIQAPSHDAKNLPLMDEVSVLDGVSLQYVQYGRVTSQISGRELDAFLNGLDKNVKIAPYGFYGQPGTENHYFARGTNNTTANQLAAMPKVYGTSKMTYDGHAVAYGLDNEYTSSKPMRVPNALGGTVQPHLISGNHFHADVDLQTKEVQGSVYNNWVLAKNGYFPQATDEFVQARLVEFAGTLANNGNIAGTAVNLTKNNSEGIFNATLFGQNGEEMGGTIVSKEPEKVQWGLSFGAVNTTTPVGSPNVVSPNPKGPKNYWASDIQAAGGPAAGTSNTGTRGN</sequence>
<feature type="compositionally biased region" description="Polar residues" evidence="2">
    <location>
        <begin position="666"/>
        <end position="675"/>
    </location>
</feature>
<dbReference type="Pfam" id="PF01298">
    <property type="entry name" value="TbpB_B_D"/>
    <property type="match status" value="1"/>
</dbReference>
<dbReference type="KEGG" id="ckh:LVJ77_07870"/>
<feature type="compositionally biased region" description="Low complexity" evidence="2">
    <location>
        <begin position="634"/>
        <end position="645"/>
    </location>
</feature>